<dbReference type="InterPro" id="IPR034593">
    <property type="entry name" value="DgoD-like"/>
</dbReference>
<dbReference type="SUPFAM" id="SSF51604">
    <property type="entry name" value="Enolase C-terminal domain-like"/>
    <property type="match status" value="1"/>
</dbReference>
<dbReference type="InterPro" id="IPR018110">
    <property type="entry name" value="Mandel_Rmase/mucon_lact_enz_CS"/>
</dbReference>
<dbReference type="PANTHER" id="PTHR48080">
    <property type="entry name" value="D-GALACTONATE DEHYDRATASE-RELATED"/>
    <property type="match status" value="1"/>
</dbReference>
<dbReference type="PROSITE" id="PS00909">
    <property type="entry name" value="MR_MLE_2"/>
    <property type="match status" value="1"/>
</dbReference>
<dbReference type="GO" id="GO:0016829">
    <property type="term" value="F:lyase activity"/>
    <property type="evidence" value="ECO:0007669"/>
    <property type="project" value="UniProtKB-KW"/>
</dbReference>
<dbReference type="AlphaFoldDB" id="A0A6L9SD65"/>
<name>A0A6L9SD65_9ACTN</name>
<dbReference type="InterPro" id="IPR013341">
    <property type="entry name" value="Mandelate_racemase_N_dom"/>
</dbReference>
<organism evidence="3 4">
    <name type="scientific">Phytoactinopolyspora halotolerans</name>
    <dbReference type="NCBI Taxonomy" id="1981512"/>
    <lineage>
        <taxon>Bacteria</taxon>
        <taxon>Bacillati</taxon>
        <taxon>Actinomycetota</taxon>
        <taxon>Actinomycetes</taxon>
        <taxon>Jiangellales</taxon>
        <taxon>Jiangellaceae</taxon>
        <taxon>Phytoactinopolyspora</taxon>
    </lineage>
</organism>
<dbReference type="InterPro" id="IPR029017">
    <property type="entry name" value="Enolase-like_N"/>
</dbReference>
<dbReference type="InterPro" id="IPR013342">
    <property type="entry name" value="Mandelate_racemase_C"/>
</dbReference>
<evidence type="ECO:0000313" key="3">
    <source>
        <dbReference type="EMBL" id="NEE02502.1"/>
    </source>
</evidence>
<protein>
    <submittedName>
        <fullName evidence="3">Mandelate racemase/muconate lactonizing enzyme family protein</fullName>
    </submittedName>
</protein>
<dbReference type="SMART" id="SM00922">
    <property type="entry name" value="MR_MLE"/>
    <property type="match status" value="1"/>
</dbReference>
<dbReference type="SFLD" id="SFLDS00001">
    <property type="entry name" value="Enolase"/>
    <property type="match status" value="1"/>
</dbReference>
<dbReference type="InterPro" id="IPR036849">
    <property type="entry name" value="Enolase-like_C_sf"/>
</dbReference>
<dbReference type="Pfam" id="PF02746">
    <property type="entry name" value="MR_MLE_N"/>
    <property type="match status" value="1"/>
</dbReference>
<sequence length="386" mass="40543">MTAGDPLPIERLRITIVAAPITGVVDMAFGQLKDRRVCLVEVEAGGVTGLGESWINYPSWAHSERVATFSEGVAPLLLGGDASDPGAVLRLLTERLLPVGRQAGGIGPIWQAISGIDIALWDLAGKVAGQPVHRLLGGTAAAPTVPAYASGIGPTDVEQLCAVAMADGYRAVKTKLGFGTERDERTLSTTRSCIGADVELFADANQAWDVRAALETMPMLAAHDVRWLEEPLSGDRIEDLQKLAADGVLPLATGENIYGIDAFEACVDSSAVALVQPDLAKSGGFTVGRAVAEYAASAGLRVAPHCYSSAVGVAASAHLAAAYDHVDWVEIDVRPNPLRTDLLTTPLGWGGGALSVPEAPGLGVELDPETVARFRVYQEERSIHDR</sequence>
<keyword evidence="4" id="KW-1185">Reference proteome</keyword>
<dbReference type="InterPro" id="IPR029065">
    <property type="entry name" value="Enolase_C-like"/>
</dbReference>
<dbReference type="PROSITE" id="PS00908">
    <property type="entry name" value="MR_MLE_1"/>
    <property type="match status" value="1"/>
</dbReference>
<dbReference type="Pfam" id="PF13378">
    <property type="entry name" value="MR_MLE_C"/>
    <property type="match status" value="1"/>
</dbReference>
<dbReference type="SFLD" id="SFLDG00179">
    <property type="entry name" value="mandelate_racemase"/>
    <property type="match status" value="1"/>
</dbReference>
<accession>A0A6L9SD65</accession>
<keyword evidence="1" id="KW-0456">Lyase</keyword>
<evidence type="ECO:0000313" key="4">
    <source>
        <dbReference type="Proteomes" id="UP000475214"/>
    </source>
</evidence>
<feature type="domain" description="Mandelate racemase/muconate lactonizing enzyme C-terminal" evidence="2">
    <location>
        <begin position="154"/>
        <end position="250"/>
    </location>
</feature>
<evidence type="ECO:0000256" key="1">
    <source>
        <dbReference type="ARBA" id="ARBA00023239"/>
    </source>
</evidence>
<dbReference type="RefSeq" id="WP_163741128.1">
    <property type="nucleotide sequence ID" value="NZ_JAAGOA010000015.1"/>
</dbReference>
<dbReference type="EMBL" id="JAAGOA010000015">
    <property type="protein sequence ID" value="NEE02502.1"/>
    <property type="molecule type" value="Genomic_DNA"/>
</dbReference>
<dbReference type="GO" id="GO:0009063">
    <property type="term" value="P:amino acid catabolic process"/>
    <property type="evidence" value="ECO:0007669"/>
    <property type="project" value="InterPro"/>
</dbReference>
<dbReference type="Gene3D" id="3.20.20.120">
    <property type="entry name" value="Enolase-like C-terminal domain"/>
    <property type="match status" value="1"/>
</dbReference>
<dbReference type="Gene3D" id="3.30.390.10">
    <property type="entry name" value="Enolase-like, N-terminal domain"/>
    <property type="match status" value="1"/>
</dbReference>
<dbReference type="Proteomes" id="UP000475214">
    <property type="component" value="Unassembled WGS sequence"/>
</dbReference>
<proteinExistence type="predicted"/>
<gene>
    <name evidence="3" type="ORF">G1H10_20235</name>
</gene>
<dbReference type="CDD" id="cd03316">
    <property type="entry name" value="MR_like"/>
    <property type="match status" value="1"/>
</dbReference>
<reference evidence="3 4" key="1">
    <citation type="submission" date="2020-02" db="EMBL/GenBank/DDBJ databases">
        <authorList>
            <person name="Li X.-J."/>
            <person name="Han X.-M."/>
        </authorList>
    </citation>
    <scope>NUCLEOTIDE SEQUENCE [LARGE SCALE GENOMIC DNA]</scope>
    <source>
        <strain evidence="3 4">CCTCC AB 2017055</strain>
    </source>
</reference>
<comment type="caution">
    <text evidence="3">The sequence shown here is derived from an EMBL/GenBank/DDBJ whole genome shotgun (WGS) entry which is preliminary data.</text>
</comment>
<evidence type="ECO:0000259" key="2">
    <source>
        <dbReference type="SMART" id="SM00922"/>
    </source>
</evidence>
<dbReference type="SUPFAM" id="SSF54826">
    <property type="entry name" value="Enolase N-terminal domain-like"/>
    <property type="match status" value="1"/>
</dbReference>
<dbReference type="PANTHER" id="PTHR48080:SF2">
    <property type="entry name" value="D-GALACTONATE DEHYDRATASE"/>
    <property type="match status" value="1"/>
</dbReference>